<sequence length="122" mass="13782">MVHLVKLRCAQCTYAYSNLPEPSGFGLPRFHPHLSSRCLPNQTAFAFGKRNLGLSDGQISWHQRSLPFLGTDPQQVRGFVSHLRWISCRRRGGLMRPLSMRVSFLPIVSLLALHFITPIVGK</sequence>
<gene>
    <name evidence="2" type="ORF">NEZAVI_LOCUS15197</name>
</gene>
<organism evidence="2 3">
    <name type="scientific">Nezara viridula</name>
    <name type="common">Southern green stink bug</name>
    <name type="synonym">Cimex viridulus</name>
    <dbReference type="NCBI Taxonomy" id="85310"/>
    <lineage>
        <taxon>Eukaryota</taxon>
        <taxon>Metazoa</taxon>
        <taxon>Ecdysozoa</taxon>
        <taxon>Arthropoda</taxon>
        <taxon>Hexapoda</taxon>
        <taxon>Insecta</taxon>
        <taxon>Pterygota</taxon>
        <taxon>Neoptera</taxon>
        <taxon>Paraneoptera</taxon>
        <taxon>Hemiptera</taxon>
        <taxon>Heteroptera</taxon>
        <taxon>Panheteroptera</taxon>
        <taxon>Pentatomomorpha</taxon>
        <taxon>Pentatomoidea</taxon>
        <taxon>Pentatomidae</taxon>
        <taxon>Pentatominae</taxon>
        <taxon>Nezara</taxon>
    </lineage>
</organism>
<keyword evidence="1" id="KW-0812">Transmembrane</keyword>
<protein>
    <submittedName>
        <fullName evidence="2">Uncharacterized protein</fullName>
    </submittedName>
</protein>
<keyword evidence="3" id="KW-1185">Reference proteome</keyword>
<feature type="transmembrane region" description="Helical" evidence="1">
    <location>
        <begin position="98"/>
        <end position="120"/>
    </location>
</feature>
<name>A0A9P0HTP9_NEZVI</name>
<evidence type="ECO:0000313" key="2">
    <source>
        <dbReference type="EMBL" id="CAH1407493.1"/>
    </source>
</evidence>
<evidence type="ECO:0000313" key="3">
    <source>
        <dbReference type="Proteomes" id="UP001152798"/>
    </source>
</evidence>
<keyword evidence="1" id="KW-1133">Transmembrane helix</keyword>
<dbReference type="Proteomes" id="UP001152798">
    <property type="component" value="Chromosome 7"/>
</dbReference>
<accession>A0A9P0HTP9</accession>
<evidence type="ECO:0000256" key="1">
    <source>
        <dbReference type="SAM" id="Phobius"/>
    </source>
</evidence>
<dbReference type="AlphaFoldDB" id="A0A9P0HTP9"/>
<proteinExistence type="predicted"/>
<dbReference type="EMBL" id="OV725083">
    <property type="protein sequence ID" value="CAH1407493.1"/>
    <property type="molecule type" value="Genomic_DNA"/>
</dbReference>
<reference evidence="2" key="1">
    <citation type="submission" date="2022-01" db="EMBL/GenBank/DDBJ databases">
        <authorList>
            <person name="King R."/>
        </authorList>
    </citation>
    <scope>NUCLEOTIDE SEQUENCE</scope>
</reference>
<keyword evidence="1" id="KW-0472">Membrane</keyword>